<evidence type="ECO:0000256" key="3">
    <source>
        <dbReference type="ARBA" id="ARBA00023163"/>
    </source>
</evidence>
<evidence type="ECO:0000259" key="4">
    <source>
        <dbReference type="PROSITE" id="PS50937"/>
    </source>
</evidence>
<sequence>MKIGELAGRTGLAPSRIRFYERIGLLKVERQSNGYRTYPPQAVLLLDLIAAAQQAGFSLDEIRTLLPPDLAQWKHGTLIETLRSKVQDIEALQARLAQSKAHLVALLAEIEAKPEEIDCAANARRVLSRIRSGELESPVLATGDVTTLRKASRRRPVRAG</sequence>
<dbReference type="InterPro" id="IPR000551">
    <property type="entry name" value="MerR-type_HTH_dom"/>
</dbReference>
<dbReference type="GO" id="GO:0003677">
    <property type="term" value="F:DNA binding"/>
    <property type="evidence" value="ECO:0007669"/>
    <property type="project" value="UniProtKB-KW"/>
</dbReference>
<dbReference type="PANTHER" id="PTHR30204:SF94">
    <property type="entry name" value="HEAVY METAL-DEPENDENT TRANSCRIPTIONAL REGULATOR HI_0293-RELATED"/>
    <property type="match status" value="1"/>
</dbReference>
<reference evidence="5" key="1">
    <citation type="submission" date="2021-03" db="EMBL/GenBank/DDBJ databases">
        <authorList>
            <person name="Peeters C."/>
        </authorList>
    </citation>
    <scope>NUCLEOTIDE SEQUENCE</scope>
    <source>
        <strain evidence="5">LMG 31506</strain>
    </source>
</reference>
<accession>A0A916N2Z9</accession>
<gene>
    <name evidence="5" type="ORF">LMG31506_01846</name>
</gene>
<dbReference type="SMART" id="SM00422">
    <property type="entry name" value="HTH_MERR"/>
    <property type="match status" value="1"/>
</dbReference>
<comment type="caution">
    <text evidence="5">The sequence shown here is derived from an EMBL/GenBank/DDBJ whole genome shotgun (WGS) entry which is preliminary data.</text>
</comment>
<dbReference type="AlphaFoldDB" id="A0A916N2Z9"/>
<keyword evidence="2" id="KW-0238">DNA-binding</keyword>
<dbReference type="SUPFAM" id="SSF46955">
    <property type="entry name" value="Putative DNA-binding domain"/>
    <property type="match status" value="1"/>
</dbReference>
<name>A0A916N2Z9_9BURK</name>
<dbReference type="PRINTS" id="PR00040">
    <property type="entry name" value="HTHMERR"/>
</dbReference>
<evidence type="ECO:0000256" key="2">
    <source>
        <dbReference type="ARBA" id="ARBA00023125"/>
    </source>
</evidence>
<dbReference type="Pfam" id="PF13411">
    <property type="entry name" value="MerR_1"/>
    <property type="match status" value="1"/>
</dbReference>
<keyword evidence="1" id="KW-0805">Transcription regulation</keyword>
<keyword evidence="6" id="KW-1185">Reference proteome</keyword>
<dbReference type="RefSeq" id="WP_211946812.1">
    <property type="nucleotide sequence ID" value="NZ_CAJPUY010000005.1"/>
</dbReference>
<dbReference type="PANTHER" id="PTHR30204">
    <property type="entry name" value="REDOX-CYCLING DRUG-SENSING TRANSCRIPTIONAL ACTIVATOR SOXR"/>
    <property type="match status" value="1"/>
</dbReference>
<proteinExistence type="predicted"/>
<dbReference type="Proteomes" id="UP000672934">
    <property type="component" value="Unassembled WGS sequence"/>
</dbReference>
<dbReference type="Gene3D" id="1.10.1660.10">
    <property type="match status" value="1"/>
</dbReference>
<dbReference type="EMBL" id="CAJPUY010000005">
    <property type="protein sequence ID" value="CAG2137478.1"/>
    <property type="molecule type" value="Genomic_DNA"/>
</dbReference>
<dbReference type="InterPro" id="IPR009061">
    <property type="entry name" value="DNA-bd_dom_put_sf"/>
</dbReference>
<feature type="domain" description="HTH merR-type" evidence="4">
    <location>
        <begin position="1"/>
        <end position="68"/>
    </location>
</feature>
<organism evidence="5 6">
    <name type="scientific">Cupriavidus yeoncheonensis</name>
    <dbReference type="NCBI Taxonomy" id="1462994"/>
    <lineage>
        <taxon>Bacteria</taxon>
        <taxon>Pseudomonadati</taxon>
        <taxon>Pseudomonadota</taxon>
        <taxon>Betaproteobacteria</taxon>
        <taxon>Burkholderiales</taxon>
        <taxon>Burkholderiaceae</taxon>
        <taxon>Cupriavidus</taxon>
    </lineage>
</organism>
<dbReference type="InterPro" id="IPR047057">
    <property type="entry name" value="MerR_fam"/>
</dbReference>
<dbReference type="PROSITE" id="PS50937">
    <property type="entry name" value="HTH_MERR_2"/>
    <property type="match status" value="1"/>
</dbReference>
<evidence type="ECO:0000313" key="5">
    <source>
        <dbReference type="EMBL" id="CAG2137478.1"/>
    </source>
</evidence>
<evidence type="ECO:0000256" key="1">
    <source>
        <dbReference type="ARBA" id="ARBA00023015"/>
    </source>
</evidence>
<evidence type="ECO:0000313" key="6">
    <source>
        <dbReference type="Proteomes" id="UP000672934"/>
    </source>
</evidence>
<keyword evidence="3" id="KW-0804">Transcription</keyword>
<dbReference type="PROSITE" id="PS00552">
    <property type="entry name" value="HTH_MERR_1"/>
    <property type="match status" value="1"/>
</dbReference>
<dbReference type="GO" id="GO:0003700">
    <property type="term" value="F:DNA-binding transcription factor activity"/>
    <property type="evidence" value="ECO:0007669"/>
    <property type="project" value="InterPro"/>
</dbReference>
<protein>
    <recommendedName>
        <fullName evidence="4">HTH merR-type domain-containing protein</fullName>
    </recommendedName>
</protein>